<feature type="domain" description="HD" evidence="1">
    <location>
        <begin position="45"/>
        <end position="141"/>
    </location>
</feature>
<dbReference type="AlphaFoldDB" id="D1P9Q3"/>
<evidence type="ECO:0000313" key="3">
    <source>
        <dbReference type="Proteomes" id="UP000004477"/>
    </source>
</evidence>
<dbReference type="EMBL" id="ACBX02000005">
    <property type="protein sequence ID" value="EFB36601.1"/>
    <property type="molecule type" value="Genomic_DNA"/>
</dbReference>
<gene>
    <name evidence="2" type="ORF">PREVCOP_03980</name>
</gene>
<dbReference type="PaxDb" id="537011-PREVCOP_03980"/>
<evidence type="ECO:0000259" key="1">
    <source>
        <dbReference type="Pfam" id="PF01966"/>
    </source>
</evidence>
<name>D1P9Q3_9BACT</name>
<evidence type="ECO:0000313" key="2">
    <source>
        <dbReference type="EMBL" id="EFB36601.1"/>
    </source>
</evidence>
<dbReference type="Proteomes" id="UP000004477">
    <property type="component" value="Unassembled WGS sequence"/>
</dbReference>
<dbReference type="Gene3D" id="1.10.3210.10">
    <property type="entry name" value="Hypothetical protein af1432"/>
    <property type="match status" value="1"/>
</dbReference>
<dbReference type="Pfam" id="PF01966">
    <property type="entry name" value="HD"/>
    <property type="match status" value="1"/>
</dbReference>
<dbReference type="HOGENOM" id="CLU_1302865_0_0_10"/>
<comment type="caution">
    <text evidence="2">The sequence shown here is derived from an EMBL/GenBank/DDBJ whole genome shotgun (WGS) entry which is preliminary data.</text>
</comment>
<dbReference type="InterPro" id="IPR003607">
    <property type="entry name" value="HD/PDEase_dom"/>
</dbReference>
<dbReference type="CDD" id="cd00077">
    <property type="entry name" value="HDc"/>
    <property type="match status" value="1"/>
</dbReference>
<accession>D1P9Q3</accession>
<proteinExistence type="predicted"/>
<dbReference type="STRING" id="537011.PREVCOP_03980"/>
<reference evidence="2" key="1">
    <citation type="submission" date="2009-11" db="EMBL/GenBank/DDBJ databases">
        <authorList>
            <person name="Weinstock G."/>
            <person name="Sodergren E."/>
            <person name="Clifton S."/>
            <person name="Fulton L."/>
            <person name="Fulton B."/>
            <person name="Courtney L."/>
            <person name="Fronick C."/>
            <person name="Harrison M."/>
            <person name="Strong C."/>
            <person name="Farmer C."/>
            <person name="Delahaunty K."/>
            <person name="Markovic C."/>
            <person name="Hall O."/>
            <person name="Minx P."/>
            <person name="Tomlinson C."/>
            <person name="Mitreva M."/>
            <person name="Nelson J."/>
            <person name="Hou S."/>
            <person name="Wollam A."/>
            <person name="Pepin K.H."/>
            <person name="Johnson M."/>
            <person name="Bhonagiri V."/>
            <person name="Nash W.E."/>
            <person name="Warren W."/>
            <person name="Chinwalla A."/>
            <person name="Mardis E.R."/>
            <person name="Wilson R.K."/>
        </authorList>
    </citation>
    <scope>NUCLEOTIDE SEQUENCE [LARGE SCALE GENOMIC DNA]</scope>
    <source>
        <strain evidence="2">DSM 18205</strain>
    </source>
</reference>
<organism evidence="2 3">
    <name type="scientific">Segatella copri DSM 18205</name>
    <dbReference type="NCBI Taxonomy" id="537011"/>
    <lineage>
        <taxon>Bacteria</taxon>
        <taxon>Pseudomonadati</taxon>
        <taxon>Bacteroidota</taxon>
        <taxon>Bacteroidia</taxon>
        <taxon>Bacteroidales</taxon>
        <taxon>Prevotellaceae</taxon>
        <taxon>Segatella</taxon>
    </lineage>
</organism>
<keyword evidence="3" id="KW-1185">Reference proteome</keyword>
<sequence>MYARTLLNKQSGGISMKQQVNLEIMDFVEKQILPKYNAFGESHGLRHVTRVIRNSLKLVPVTGADIDMVYVIAAYHDLGMSGPRAIHHITSSKILQADSRLKRWFNKEQIKIMKEAVEDHRASSSRQPRSIYGKIVAEADRDIDVHEIFLRAIQYGKENNPDEDKELQWERFSQHMDEKYSRNGYIRLWIPNSPNEKALNELRNIIEDKTELKKYFEKIFEENS</sequence>
<dbReference type="InterPro" id="IPR006674">
    <property type="entry name" value="HD_domain"/>
</dbReference>
<dbReference type="SUPFAM" id="SSF109604">
    <property type="entry name" value="HD-domain/PDEase-like"/>
    <property type="match status" value="1"/>
</dbReference>
<protein>
    <submittedName>
        <fullName evidence="2">HD domain protein</fullName>
    </submittedName>
</protein>